<sequence length="17" mass="2161">MDFFSYARLSFHLVKLW</sequence>
<dbReference type="Proteomes" id="UP001619887">
    <property type="component" value="Unassembled WGS sequence"/>
</dbReference>
<dbReference type="AlphaFoldDB" id="A0ABD2FXN1"/>
<evidence type="ECO:0000313" key="2">
    <source>
        <dbReference type="Proteomes" id="UP001619887"/>
    </source>
</evidence>
<proteinExistence type="predicted"/>
<protein>
    <submittedName>
        <fullName evidence="1">Uncharacterized protein</fullName>
    </submittedName>
</protein>
<name>A0ABD2FXN1_PAGBO</name>
<comment type="caution">
    <text evidence="1">The sequence shown here is derived from an EMBL/GenBank/DDBJ whole genome shotgun (WGS) entry which is preliminary data.</text>
</comment>
<gene>
    <name evidence="1" type="ORF">OYC64_004449</name>
</gene>
<keyword evidence="2" id="KW-1185">Reference proteome</keyword>
<accession>A0ABD2FXN1</accession>
<reference evidence="1 2" key="1">
    <citation type="journal article" date="2022" name="G3 (Bethesda)">
        <title>Evaluating Illumina-, Nanopore-, and PacBio-based genome assembly strategies with the bald notothen, Trematomus borchgrevinki.</title>
        <authorList>
            <person name="Rayamajhi N."/>
            <person name="Cheng C.C."/>
            <person name="Catchen J.M."/>
        </authorList>
    </citation>
    <scope>NUCLEOTIDE SEQUENCE [LARGE SCALE GENOMIC DNA]</scope>
    <source>
        <strain evidence="1">AGRC-2024</strain>
    </source>
</reference>
<dbReference type="EMBL" id="JBIYXZ010002085">
    <property type="protein sequence ID" value="KAL3046448.1"/>
    <property type="molecule type" value="Genomic_DNA"/>
</dbReference>
<evidence type="ECO:0000313" key="1">
    <source>
        <dbReference type="EMBL" id="KAL3046448.1"/>
    </source>
</evidence>
<reference evidence="1 2" key="2">
    <citation type="journal article" date="2024" name="G3 (Bethesda)">
        <title>The genome of the cryopelagic Antarctic bald notothen, Trematomus borchgrevinki.</title>
        <authorList>
            <person name="Rayamajhi N."/>
            <person name="Rivera-Colon A.G."/>
            <person name="Minhas B.F."/>
            <person name="Cheng C.C."/>
            <person name="Catchen J.M."/>
        </authorList>
    </citation>
    <scope>NUCLEOTIDE SEQUENCE [LARGE SCALE GENOMIC DNA]</scope>
    <source>
        <strain evidence="1">AGRC-2024</strain>
    </source>
</reference>
<organism evidence="1 2">
    <name type="scientific">Pagothenia borchgrevinki</name>
    <name type="common">Bald rockcod</name>
    <name type="synonym">Trematomus borchgrevinki</name>
    <dbReference type="NCBI Taxonomy" id="8213"/>
    <lineage>
        <taxon>Eukaryota</taxon>
        <taxon>Metazoa</taxon>
        <taxon>Chordata</taxon>
        <taxon>Craniata</taxon>
        <taxon>Vertebrata</taxon>
        <taxon>Euteleostomi</taxon>
        <taxon>Actinopterygii</taxon>
        <taxon>Neopterygii</taxon>
        <taxon>Teleostei</taxon>
        <taxon>Neoteleostei</taxon>
        <taxon>Acanthomorphata</taxon>
        <taxon>Eupercaria</taxon>
        <taxon>Perciformes</taxon>
        <taxon>Notothenioidei</taxon>
        <taxon>Nototheniidae</taxon>
        <taxon>Pagothenia</taxon>
    </lineage>
</organism>